<evidence type="ECO:0000256" key="2">
    <source>
        <dbReference type="ARBA" id="ARBA00023015"/>
    </source>
</evidence>
<dbReference type="AlphaFoldDB" id="A0A7J6UUM6"/>
<dbReference type="InterPro" id="IPR016177">
    <property type="entry name" value="DNA-bd_dom_sf"/>
</dbReference>
<dbReference type="CDD" id="cd00018">
    <property type="entry name" value="AP2"/>
    <property type="match status" value="1"/>
</dbReference>
<dbReference type="FunFam" id="3.30.730.10:FF:000001">
    <property type="entry name" value="Ethylene-responsive transcription factor 2"/>
    <property type="match status" value="1"/>
</dbReference>
<dbReference type="InterPro" id="IPR044808">
    <property type="entry name" value="ERF_plant"/>
</dbReference>
<dbReference type="Gene3D" id="3.30.730.10">
    <property type="entry name" value="AP2/ERF domain"/>
    <property type="match status" value="1"/>
</dbReference>
<evidence type="ECO:0000256" key="4">
    <source>
        <dbReference type="ARBA" id="ARBA00023163"/>
    </source>
</evidence>
<evidence type="ECO:0000256" key="5">
    <source>
        <dbReference type="ARBA" id="ARBA00023242"/>
    </source>
</evidence>
<dbReference type="Pfam" id="PF00847">
    <property type="entry name" value="AP2"/>
    <property type="match status" value="1"/>
</dbReference>
<dbReference type="PROSITE" id="PS51032">
    <property type="entry name" value="AP2_ERF"/>
    <property type="match status" value="1"/>
</dbReference>
<keyword evidence="4" id="KW-0804">Transcription</keyword>
<dbReference type="GO" id="GO:0003700">
    <property type="term" value="F:DNA-binding transcription factor activity"/>
    <property type="evidence" value="ECO:0007669"/>
    <property type="project" value="InterPro"/>
</dbReference>
<evidence type="ECO:0000256" key="3">
    <source>
        <dbReference type="ARBA" id="ARBA00023125"/>
    </source>
</evidence>
<dbReference type="SMART" id="SM00380">
    <property type="entry name" value="AP2"/>
    <property type="match status" value="1"/>
</dbReference>
<dbReference type="PRINTS" id="PR00367">
    <property type="entry name" value="ETHRSPELEMNT"/>
</dbReference>
<keyword evidence="3" id="KW-0238">DNA-binding</keyword>
<gene>
    <name evidence="7" type="ORF">FRX31_034528</name>
</gene>
<keyword evidence="8" id="KW-1185">Reference proteome</keyword>
<protein>
    <submittedName>
        <fullName evidence="7">Ethylene-responsive transcription factor</fullName>
    </submittedName>
</protein>
<proteinExistence type="predicted"/>
<dbReference type="GO" id="GO:0003677">
    <property type="term" value="F:DNA binding"/>
    <property type="evidence" value="ECO:0007669"/>
    <property type="project" value="UniProtKB-KW"/>
</dbReference>
<accession>A0A7J6UUM6</accession>
<dbReference type="Proteomes" id="UP000554482">
    <property type="component" value="Unassembled WGS sequence"/>
</dbReference>
<comment type="caution">
    <text evidence="7">The sequence shown here is derived from an EMBL/GenBank/DDBJ whole genome shotgun (WGS) entry which is preliminary data.</text>
</comment>
<dbReference type="GO" id="GO:0009873">
    <property type="term" value="P:ethylene-activated signaling pathway"/>
    <property type="evidence" value="ECO:0007669"/>
    <property type="project" value="InterPro"/>
</dbReference>
<keyword evidence="2" id="KW-0805">Transcription regulation</keyword>
<dbReference type="PANTHER" id="PTHR31190:SF142">
    <property type="entry name" value="ETHYLENE-RESPONSIVE TRANSCRIPTION FACTOR RAP2-3"/>
    <property type="match status" value="1"/>
</dbReference>
<evidence type="ECO:0000259" key="6">
    <source>
        <dbReference type="PROSITE" id="PS51032"/>
    </source>
</evidence>
<dbReference type="SUPFAM" id="SSF54171">
    <property type="entry name" value="DNA-binding domain"/>
    <property type="match status" value="1"/>
</dbReference>
<reference evidence="7 8" key="1">
    <citation type="submission" date="2020-06" db="EMBL/GenBank/DDBJ databases">
        <title>Transcriptomic and genomic resources for Thalictrum thalictroides and T. hernandezii: Facilitating candidate gene discovery in an emerging model plant lineage.</title>
        <authorList>
            <person name="Arias T."/>
            <person name="Riano-Pachon D.M."/>
            <person name="Di Stilio V.S."/>
        </authorList>
    </citation>
    <scope>NUCLEOTIDE SEQUENCE [LARGE SCALE GENOMIC DNA]</scope>
    <source>
        <strain evidence="8">cv. WT478/WT964</strain>
        <tissue evidence="7">Leaves</tissue>
    </source>
</reference>
<evidence type="ECO:0000256" key="1">
    <source>
        <dbReference type="ARBA" id="ARBA00004123"/>
    </source>
</evidence>
<evidence type="ECO:0000313" key="8">
    <source>
        <dbReference type="Proteomes" id="UP000554482"/>
    </source>
</evidence>
<dbReference type="PANTHER" id="PTHR31190">
    <property type="entry name" value="DNA-BINDING DOMAIN"/>
    <property type="match status" value="1"/>
</dbReference>
<dbReference type="GO" id="GO:0005634">
    <property type="term" value="C:nucleus"/>
    <property type="evidence" value="ECO:0007669"/>
    <property type="project" value="UniProtKB-SubCell"/>
</dbReference>
<dbReference type="InterPro" id="IPR036955">
    <property type="entry name" value="AP2/ERF_dom_sf"/>
</dbReference>
<comment type="subcellular location">
    <subcellularLocation>
        <location evidence="1">Nucleus</location>
    </subcellularLocation>
</comment>
<dbReference type="EMBL" id="JABWDY010043493">
    <property type="protein sequence ID" value="KAF5175885.1"/>
    <property type="molecule type" value="Genomic_DNA"/>
</dbReference>
<name>A0A7J6UUM6_THATH</name>
<organism evidence="7 8">
    <name type="scientific">Thalictrum thalictroides</name>
    <name type="common">Rue-anemone</name>
    <name type="synonym">Anemone thalictroides</name>
    <dbReference type="NCBI Taxonomy" id="46969"/>
    <lineage>
        <taxon>Eukaryota</taxon>
        <taxon>Viridiplantae</taxon>
        <taxon>Streptophyta</taxon>
        <taxon>Embryophyta</taxon>
        <taxon>Tracheophyta</taxon>
        <taxon>Spermatophyta</taxon>
        <taxon>Magnoliopsida</taxon>
        <taxon>Ranunculales</taxon>
        <taxon>Ranunculaceae</taxon>
        <taxon>Thalictroideae</taxon>
        <taxon>Thalictrum</taxon>
    </lineage>
</organism>
<feature type="domain" description="AP2/ERF" evidence="6">
    <location>
        <begin position="115"/>
        <end position="172"/>
    </location>
</feature>
<sequence>MCGGAIISDFIPPTLRSSRRLTSDFLWPNNKKKKKHFNFDYDDDFEADFQVFEENSYENEDKEEVEEEEREDCYIDEKPVLFSFAPKSVGSRKRVSIVESNGSFEKSGKSKKKNQFRGIRKRPWGKWAAEIRDPVKGARLWLGTFKTAEEAARAYDTEARRIRGKKAKLNFPDEVPCSAGNLTGKTNRWTRFCKASPSLDDEAPLNVEQKNVKSKLQKLLPKSSPILEDSNLNLNNNFNIWSIPDHNFFDSHDHMGEKVSANNSGLTGSFPMVENPTELNSLTLSDGASLSKSDQGRNPLNGLNIGLKEYHSEAPEIPPGLSSLLSEVPYSAEDANMNKKLETAENANIKKLETIHENTEPGEGNTTKQLSEDFSAFEVQLNILEIPNFESCDASMESLLNGDDDGCNMDTWSLDDFLLPMDGIF</sequence>
<evidence type="ECO:0000313" key="7">
    <source>
        <dbReference type="EMBL" id="KAF5175885.1"/>
    </source>
</evidence>
<dbReference type="InterPro" id="IPR001471">
    <property type="entry name" value="AP2/ERF_dom"/>
</dbReference>
<dbReference type="OrthoDB" id="668733at2759"/>
<keyword evidence="5" id="KW-0539">Nucleus</keyword>